<keyword evidence="6 7" id="KW-0479">Metal-binding</keyword>
<dbReference type="InterPro" id="IPR000422">
    <property type="entry name" value="DHBP_synthase_RibB"/>
</dbReference>
<dbReference type="UniPathway" id="UPA00275">
    <property type="reaction ID" value="UER00399"/>
</dbReference>
<dbReference type="GO" id="GO:0005829">
    <property type="term" value="C:cytosol"/>
    <property type="evidence" value="ECO:0007669"/>
    <property type="project" value="TreeGrafter"/>
</dbReference>
<accession>A0A562NGP1</accession>
<comment type="pathway">
    <text evidence="2 7">Cofactor biosynthesis; riboflavin biosynthesis; 2-hydroxy-3-oxobutyl phosphate from D-ribulose 5-phosphate: step 1/1.</text>
</comment>
<evidence type="ECO:0000256" key="4">
    <source>
        <dbReference type="ARBA" id="ARBA00018836"/>
    </source>
</evidence>
<evidence type="ECO:0000256" key="3">
    <source>
        <dbReference type="ARBA" id="ARBA00012153"/>
    </source>
</evidence>
<comment type="caution">
    <text evidence="8">The sequence shown here is derived from an EMBL/GenBank/DDBJ whole genome shotgun (WGS) entry which is preliminary data.</text>
</comment>
<evidence type="ECO:0000256" key="6">
    <source>
        <dbReference type="ARBA" id="ARBA00022723"/>
    </source>
</evidence>
<comment type="function">
    <text evidence="1 7">Catalyzes the conversion of D-ribulose 5-phosphate to formate and 3,4-dihydroxy-2-butanone 4-phosphate.</text>
</comment>
<comment type="catalytic activity">
    <reaction evidence="7">
        <text>D-ribulose 5-phosphate = (2S)-2-hydroxy-3-oxobutyl phosphate + formate + H(+)</text>
        <dbReference type="Rhea" id="RHEA:18457"/>
        <dbReference type="ChEBI" id="CHEBI:15378"/>
        <dbReference type="ChEBI" id="CHEBI:15740"/>
        <dbReference type="ChEBI" id="CHEBI:58121"/>
        <dbReference type="ChEBI" id="CHEBI:58830"/>
        <dbReference type="EC" id="4.1.99.12"/>
    </reaction>
</comment>
<dbReference type="Pfam" id="PF00926">
    <property type="entry name" value="DHBP_synthase"/>
    <property type="match status" value="1"/>
</dbReference>
<dbReference type="NCBIfam" id="TIGR00506">
    <property type="entry name" value="ribB"/>
    <property type="match status" value="1"/>
</dbReference>
<dbReference type="GO" id="GO:0046872">
    <property type="term" value="F:metal ion binding"/>
    <property type="evidence" value="ECO:0007669"/>
    <property type="project" value="UniProtKB-KW"/>
</dbReference>
<reference evidence="8 9" key="1">
    <citation type="journal article" date="2015" name="Stand. Genomic Sci.">
        <title>Genomic Encyclopedia of Bacterial and Archaeal Type Strains, Phase III: the genomes of soil and plant-associated and newly described type strains.</title>
        <authorList>
            <person name="Whitman W.B."/>
            <person name="Woyke T."/>
            <person name="Klenk H.P."/>
            <person name="Zhou Y."/>
            <person name="Lilburn T.G."/>
            <person name="Beck B.J."/>
            <person name="De Vos P."/>
            <person name="Vandamme P."/>
            <person name="Eisen J.A."/>
            <person name="Garrity G."/>
            <person name="Hugenholtz P."/>
            <person name="Kyrpides N.C."/>
        </authorList>
    </citation>
    <scope>NUCLEOTIDE SEQUENCE [LARGE SCALE GENOMIC DNA]</scope>
    <source>
        <strain evidence="8 9">CGMCC 1.5364</strain>
    </source>
</reference>
<dbReference type="GO" id="GO:0008686">
    <property type="term" value="F:3,4-dihydroxy-2-butanone-4-phosphate synthase activity"/>
    <property type="evidence" value="ECO:0007669"/>
    <property type="project" value="UniProtKB-EC"/>
</dbReference>
<evidence type="ECO:0000313" key="8">
    <source>
        <dbReference type="EMBL" id="TWI31307.1"/>
    </source>
</evidence>
<protein>
    <recommendedName>
        <fullName evidence="4 7">3,4-dihydroxy-2-butanone 4-phosphate synthase</fullName>
        <shortName evidence="7">DHBP synthase</shortName>
        <ecNumber evidence="3 7">4.1.99.12</ecNumber>
    </recommendedName>
</protein>
<evidence type="ECO:0000256" key="1">
    <source>
        <dbReference type="ARBA" id="ARBA00002284"/>
    </source>
</evidence>
<dbReference type="PANTHER" id="PTHR21327:SF18">
    <property type="entry name" value="3,4-DIHYDROXY-2-BUTANONE 4-PHOSPHATE SYNTHASE"/>
    <property type="match status" value="1"/>
</dbReference>
<dbReference type="SUPFAM" id="SSF55821">
    <property type="entry name" value="YrdC/RibB"/>
    <property type="match status" value="1"/>
</dbReference>
<sequence>MIISRQTEFACHVDPIEEVFVAAAAGRPYVLIDDEDRENEGDIIVPADFATAEVITLMAKQASGLICLTLTEDHAARLGLHRANQGSSHCLRQTAFTQSIEARTGITTGISAADRAHTIAEAIAFDASPERICSPGHMFPLIARKGGVLERPGHTEASVDISRICGLTPAAVICEIMLDDGRMARLPELRIWADRFGMPLGTISDLIAWRQRNEPRA</sequence>
<evidence type="ECO:0000256" key="2">
    <source>
        <dbReference type="ARBA" id="ARBA00004904"/>
    </source>
</evidence>
<keyword evidence="5 7" id="KW-0686">Riboflavin biosynthesis</keyword>
<comment type="subunit">
    <text evidence="7">Homodimer.</text>
</comment>
<dbReference type="EMBL" id="VLKU01000010">
    <property type="protein sequence ID" value="TWI31307.1"/>
    <property type="molecule type" value="Genomic_DNA"/>
</dbReference>
<keyword evidence="7" id="KW-0456">Lyase</keyword>
<comment type="cofactor">
    <cofactor evidence="7">
        <name>Mg(2+)</name>
        <dbReference type="ChEBI" id="CHEBI:18420"/>
    </cofactor>
    <cofactor evidence="7">
        <name>Mn(2+)</name>
        <dbReference type="ChEBI" id="CHEBI:29035"/>
    </cofactor>
    <text evidence="7">Binds 2 divalent metal cations per subunit. Magnesium or manganese.</text>
</comment>
<dbReference type="GO" id="GO:0009231">
    <property type="term" value="P:riboflavin biosynthetic process"/>
    <property type="evidence" value="ECO:0007669"/>
    <property type="project" value="UniProtKB-UniPathway"/>
</dbReference>
<evidence type="ECO:0000256" key="5">
    <source>
        <dbReference type="ARBA" id="ARBA00022619"/>
    </source>
</evidence>
<organism evidence="8 9">
    <name type="scientific">Paracoccus sulfuroxidans</name>
    <dbReference type="NCBI Taxonomy" id="384678"/>
    <lineage>
        <taxon>Bacteria</taxon>
        <taxon>Pseudomonadati</taxon>
        <taxon>Pseudomonadota</taxon>
        <taxon>Alphaproteobacteria</taxon>
        <taxon>Rhodobacterales</taxon>
        <taxon>Paracoccaceae</taxon>
        <taxon>Paracoccus</taxon>
    </lineage>
</organism>
<dbReference type="RefSeq" id="WP_145399246.1">
    <property type="nucleotide sequence ID" value="NZ_VLKU01000010.1"/>
</dbReference>
<evidence type="ECO:0000256" key="7">
    <source>
        <dbReference type="RuleBase" id="RU003843"/>
    </source>
</evidence>
<dbReference type="PANTHER" id="PTHR21327">
    <property type="entry name" value="GTP CYCLOHYDROLASE II-RELATED"/>
    <property type="match status" value="1"/>
</dbReference>
<keyword evidence="7" id="KW-0460">Magnesium</keyword>
<name>A0A562NGP1_9RHOB</name>
<evidence type="ECO:0000313" key="9">
    <source>
        <dbReference type="Proteomes" id="UP000316225"/>
    </source>
</evidence>
<keyword evidence="7" id="KW-0464">Manganese</keyword>
<keyword evidence="8" id="KW-0378">Hydrolase</keyword>
<gene>
    <name evidence="8" type="ORF">IQ24_03165</name>
</gene>
<proteinExistence type="inferred from homology"/>
<comment type="similarity">
    <text evidence="7">Belongs to the DHBP synthase family.</text>
</comment>
<dbReference type="InterPro" id="IPR017945">
    <property type="entry name" value="DHBP_synth_RibB-like_a/b_dom"/>
</dbReference>
<keyword evidence="9" id="KW-1185">Reference proteome</keyword>
<dbReference type="AlphaFoldDB" id="A0A562NGP1"/>
<dbReference type="Proteomes" id="UP000316225">
    <property type="component" value="Unassembled WGS sequence"/>
</dbReference>
<dbReference type="GO" id="GO:0016787">
    <property type="term" value="F:hydrolase activity"/>
    <property type="evidence" value="ECO:0007669"/>
    <property type="project" value="UniProtKB-KW"/>
</dbReference>
<dbReference type="Gene3D" id="3.90.870.10">
    <property type="entry name" value="DHBP synthase"/>
    <property type="match status" value="1"/>
</dbReference>
<dbReference type="OrthoDB" id="9793111at2"/>
<dbReference type="EC" id="4.1.99.12" evidence="3 7"/>